<evidence type="ECO:0000256" key="2">
    <source>
        <dbReference type="ARBA" id="ARBA00012438"/>
    </source>
</evidence>
<dbReference type="Gene3D" id="3.30.565.10">
    <property type="entry name" value="Histidine kinase-like ATPase, C-terminal domain"/>
    <property type="match status" value="1"/>
</dbReference>
<dbReference type="PROSITE" id="PS50109">
    <property type="entry name" value="HIS_KIN"/>
    <property type="match status" value="1"/>
</dbReference>
<evidence type="ECO:0000313" key="10">
    <source>
        <dbReference type="EMBL" id="PZO35842.1"/>
    </source>
</evidence>
<dbReference type="InterPro" id="IPR004358">
    <property type="entry name" value="Sig_transdc_His_kin-like_C"/>
</dbReference>
<sequence>MLIYKDGVGKAMDVFRSQQELAKLQASESRFQKLANNLPGMIIQFCTAVDGSTSTLYVSSGCVAICDVSAEDFLSGVKNFADLEHPDDRPRIRQAESYASEKLTIFKEEFRIVTPSGNLRWVQGTSQPERQADGSTVWDGIILDITDRKQTEQELQQSQQFLRLLLDNIPQLVFWKDRESNFMGCNTNGAKFVGLESPDMIIGQTDYTLPFTVESAAQNVERDRRVMDSGQSDLHIMIHQRSDGSMLWLDTCKTPLRDLDGNVIGVLVTLEDVSDRKMAEIEVQKLASVVENTTDFIGIANIDDGQVLYLNAGGRQLMGLGSIDTVENMHISDFHSREDMAKIQETLIPHLRQHGYASAELHLQHLITQVQIPVEWNIFTIKDPNTGQPSYIAAIIRDISDRKRTEAELNQRTVELEQTLKELQYTQTQMVQSEKMSGLGQLVAGVAHEINNPVNFIYGNLTHANSYAKDLRGLLELYQKHYPTPHAEIQKQIEAIELDFLLEDMPNLLASMQVGAERIQKIVVSLRTFSRMDEADMKSVNIHDGIDSTLMILQHRLKSTSTSSTIEIIKDYGKLPLVECYAGQLNQVFMNLLSNAIDALEESIENGQIHISPTIKISTTLINDKEMMIQISDNGIGIPEEILHKLFDPFFTTKPVGKGTGMGLSISYQIVVDKHSGKLECVSEVGKGSTFNVTIPIQQQITI</sequence>
<dbReference type="InterPro" id="IPR000700">
    <property type="entry name" value="PAS-assoc_C"/>
</dbReference>
<dbReference type="InterPro" id="IPR003594">
    <property type="entry name" value="HATPase_dom"/>
</dbReference>
<dbReference type="Pfam" id="PF02518">
    <property type="entry name" value="HATPase_c"/>
    <property type="match status" value="1"/>
</dbReference>
<dbReference type="CDD" id="cd00130">
    <property type="entry name" value="PAS"/>
    <property type="match status" value="3"/>
</dbReference>
<feature type="domain" description="Histidine kinase" evidence="7">
    <location>
        <begin position="445"/>
        <end position="699"/>
    </location>
</feature>
<comment type="catalytic activity">
    <reaction evidence="1">
        <text>ATP + protein L-histidine = ADP + protein N-phospho-L-histidine.</text>
        <dbReference type="EC" id="2.7.13.3"/>
    </reaction>
</comment>
<organism evidence="10 11">
    <name type="scientific">Pseudanabaena frigida</name>
    <dbReference type="NCBI Taxonomy" id="945775"/>
    <lineage>
        <taxon>Bacteria</taxon>
        <taxon>Bacillati</taxon>
        <taxon>Cyanobacteriota</taxon>
        <taxon>Cyanophyceae</taxon>
        <taxon>Pseudanabaenales</taxon>
        <taxon>Pseudanabaenaceae</taxon>
        <taxon>Pseudanabaena</taxon>
    </lineage>
</organism>
<protein>
    <recommendedName>
        <fullName evidence="2">histidine kinase</fullName>
        <ecNumber evidence="2">2.7.13.3</ecNumber>
    </recommendedName>
</protein>
<gene>
    <name evidence="10" type="ORF">DCF19_23025</name>
</gene>
<dbReference type="Pfam" id="PF08447">
    <property type="entry name" value="PAS_3"/>
    <property type="match status" value="1"/>
</dbReference>
<dbReference type="Pfam" id="PF08448">
    <property type="entry name" value="PAS_4"/>
    <property type="match status" value="1"/>
</dbReference>
<evidence type="ECO:0000256" key="3">
    <source>
        <dbReference type="ARBA" id="ARBA00022553"/>
    </source>
</evidence>
<name>A0A2W4VTT6_9CYAN</name>
<keyword evidence="5" id="KW-0418">Kinase</keyword>
<evidence type="ECO:0000313" key="11">
    <source>
        <dbReference type="Proteomes" id="UP000249467"/>
    </source>
</evidence>
<evidence type="ECO:0000256" key="5">
    <source>
        <dbReference type="ARBA" id="ARBA00022777"/>
    </source>
</evidence>
<reference evidence="10 11" key="1">
    <citation type="submission" date="2018-04" db="EMBL/GenBank/DDBJ databases">
        <authorList>
            <person name="Go L.Y."/>
            <person name="Mitchell J.A."/>
        </authorList>
    </citation>
    <scope>NUCLEOTIDE SEQUENCE [LARGE SCALE GENOMIC DNA]</scope>
    <source>
        <strain evidence="10">ULC066bin1</strain>
    </source>
</reference>
<keyword evidence="6" id="KW-0902">Two-component regulatory system</keyword>
<dbReference type="Gene3D" id="3.30.450.20">
    <property type="entry name" value="PAS domain"/>
    <property type="match status" value="3"/>
</dbReference>
<dbReference type="InterPro" id="IPR013655">
    <property type="entry name" value="PAS_fold_3"/>
</dbReference>
<evidence type="ECO:0000256" key="6">
    <source>
        <dbReference type="ARBA" id="ARBA00023012"/>
    </source>
</evidence>
<dbReference type="PROSITE" id="PS50112">
    <property type="entry name" value="PAS"/>
    <property type="match status" value="1"/>
</dbReference>
<dbReference type="InterPro" id="IPR036890">
    <property type="entry name" value="HATPase_C_sf"/>
</dbReference>
<keyword evidence="3" id="KW-0597">Phosphoprotein</keyword>
<dbReference type="PANTHER" id="PTHR43304">
    <property type="entry name" value="PHYTOCHROME-LIKE PROTEIN CPH1"/>
    <property type="match status" value="1"/>
</dbReference>
<feature type="domain" description="PAC" evidence="9">
    <location>
        <begin position="106"/>
        <end position="157"/>
    </location>
</feature>
<dbReference type="SUPFAM" id="SSF55874">
    <property type="entry name" value="ATPase domain of HSP90 chaperone/DNA topoisomerase II/histidine kinase"/>
    <property type="match status" value="1"/>
</dbReference>
<dbReference type="InterPro" id="IPR000014">
    <property type="entry name" value="PAS"/>
</dbReference>
<dbReference type="GO" id="GO:0000155">
    <property type="term" value="F:phosphorelay sensor kinase activity"/>
    <property type="evidence" value="ECO:0007669"/>
    <property type="project" value="InterPro"/>
</dbReference>
<evidence type="ECO:0000259" key="9">
    <source>
        <dbReference type="PROSITE" id="PS50113"/>
    </source>
</evidence>
<dbReference type="InterPro" id="IPR001610">
    <property type="entry name" value="PAC"/>
</dbReference>
<dbReference type="PANTHER" id="PTHR43304:SF1">
    <property type="entry name" value="PAC DOMAIN-CONTAINING PROTEIN"/>
    <property type="match status" value="1"/>
</dbReference>
<dbReference type="InterPro" id="IPR035965">
    <property type="entry name" value="PAS-like_dom_sf"/>
</dbReference>
<keyword evidence="4" id="KW-0808">Transferase</keyword>
<dbReference type="Proteomes" id="UP000249467">
    <property type="component" value="Unassembled WGS sequence"/>
</dbReference>
<dbReference type="InterPro" id="IPR005467">
    <property type="entry name" value="His_kinase_dom"/>
</dbReference>
<dbReference type="InterPro" id="IPR003661">
    <property type="entry name" value="HisK_dim/P_dom"/>
</dbReference>
<dbReference type="InterPro" id="IPR036097">
    <property type="entry name" value="HisK_dim/P_sf"/>
</dbReference>
<accession>A0A2W4VTT6</accession>
<comment type="caution">
    <text evidence="10">The sequence shown here is derived from an EMBL/GenBank/DDBJ whole genome shotgun (WGS) entry which is preliminary data.</text>
</comment>
<feature type="domain" description="PAC" evidence="9">
    <location>
        <begin position="232"/>
        <end position="285"/>
    </location>
</feature>
<proteinExistence type="predicted"/>
<evidence type="ECO:0000256" key="4">
    <source>
        <dbReference type="ARBA" id="ARBA00022679"/>
    </source>
</evidence>
<dbReference type="SMART" id="SM00086">
    <property type="entry name" value="PAC"/>
    <property type="match status" value="3"/>
</dbReference>
<evidence type="ECO:0000256" key="1">
    <source>
        <dbReference type="ARBA" id="ARBA00000085"/>
    </source>
</evidence>
<dbReference type="SMART" id="SM00091">
    <property type="entry name" value="PAS"/>
    <property type="match status" value="3"/>
</dbReference>
<dbReference type="EC" id="2.7.13.3" evidence="2"/>
<evidence type="ECO:0000259" key="7">
    <source>
        <dbReference type="PROSITE" id="PS50109"/>
    </source>
</evidence>
<dbReference type="NCBIfam" id="TIGR00229">
    <property type="entry name" value="sensory_box"/>
    <property type="match status" value="3"/>
</dbReference>
<dbReference type="AlphaFoldDB" id="A0A2W4VTT6"/>
<evidence type="ECO:0000259" key="8">
    <source>
        <dbReference type="PROSITE" id="PS50112"/>
    </source>
</evidence>
<dbReference type="SMART" id="SM00387">
    <property type="entry name" value="HATPase_c"/>
    <property type="match status" value="1"/>
</dbReference>
<dbReference type="CDD" id="cd00082">
    <property type="entry name" value="HisKA"/>
    <property type="match status" value="1"/>
</dbReference>
<dbReference type="Pfam" id="PF13426">
    <property type="entry name" value="PAS_9"/>
    <property type="match status" value="1"/>
</dbReference>
<reference evidence="10 11" key="2">
    <citation type="submission" date="2018-06" db="EMBL/GenBank/DDBJ databases">
        <title>Metagenomic assembly of (sub)arctic Cyanobacteria and their associated microbiome from non-axenic cultures.</title>
        <authorList>
            <person name="Baurain D."/>
        </authorList>
    </citation>
    <scope>NUCLEOTIDE SEQUENCE [LARGE SCALE GENOMIC DNA]</scope>
    <source>
        <strain evidence="10">ULC066bin1</strain>
    </source>
</reference>
<feature type="domain" description="PAS" evidence="8">
    <location>
        <begin position="282"/>
        <end position="354"/>
    </location>
</feature>
<dbReference type="PRINTS" id="PR00344">
    <property type="entry name" value="BCTRLSENSOR"/>
</dbReference>
<dbReference type="InterPro" id="IPR052162">
    <property type="entry name" value="Sensor_kinase/Photoreceptor"/>
</dbReference>
<dbReference type="EMBL" id="QBML01000049">
    <property type="protein sequence ID" value="PZO35842.1"/>
    <property type="molecule type" value="Genomic_DNA"/>
</dbReference>
<dbReference type="SMART" id="SM00388">
    <property type="entry name" value="HisKA"/>
    <property type="match status" value="1"/>
</dbReference>
<dbReference type="PROSITE" id="PS50113">
    <property type="entry name" value="PAC"/>
    <property type="match status" value="2"/>
</dbReference>
<dbReference type="Gene3D" id="1.10.287.130">
    <property type="match status" value="1"/>
</dbReference>
<dbReference type="SUPFAM" id="SSF47384">
    <property type="entry name" value="Homodimeric domain of signal transducing histidine kinase"/>
    <property type="match status" value="1"/>
</dbReference>
<dbReference type="SUPFAM" id="SSF55785">
    <property type="entry name" value="PYP-like sensor domain (PAS domain)"/>
    <property type="match status" value="3"/>
</dbReference>
<dbReference type="InterPro" id="IPR013656">
    <property type="entry name" value="PAS_4"/>
</dbReference>